<sequence length="652" mass="72904">MGSLRPLLLLLAFLGSLFLSCDSFSYDEVTALVAIKEAIYEDPLSFLSGWSTLDKNPCGWRGVICYQDHVQILNLTKFSLRGFLSPELGKLTFLQQLILRNNTFVGTIPQQIGMLKNLTVLDLSSNQLSGPIPPEIGELTNITKINLRSNGLSGSLPKELGNLMNLVELNLDRNKFRGSIPGKTGSSFSSDNHRRFASDMNATGFCHSSQLKNADFSYNFFVGSIPQCLKYLPRSSFQGNCFHDEYSILQRSAQQCAGVQPIKPPSRSIIGHIHQKARQPTWLFSLEIVTGAFLFCFIIVAVVRAIKSCKPKSSAIIPWKKTSSGKDQTALSIDGELLKDVPRLSRQELEVACEDFSNIIGSSHDSVVYKGTMKDGPEIAVISLCISEELWTNCLELCFQTEVIDLARLNHENTSKLLGYCKECNPFTRMLVFEYASNGTLYEHLHYVEDCQFSWTRRMRIAIGIARGLRYMHTELEPPFTISELNSSSVYLTEDFSPKLVDFESWKMMLTKSEKNSGIICNGGAYHGLPEALERRHMDMQSNIFAFGVLLLEIISGRPPYCKDKGCVVDWAAQYLEQPEMMCHLVDPGLRYFNHDSLRIVCEVVGLCIQPNPSKRPSMQILTSLLENGIDTSATADLKESPLAWAELALSS</sequence>
<evidence type="ECO:0000256" key="13">
    <source>
        <dbReference type="SAM" id="SignalP"/>
    </source>
</evidence>
<organism evidence="15 16">
    <name type="scientific">Acorus gramineus</name>
    <name type="common">Dwarf sweet flag</name>
    <dbReference type="NCBI Taxonomy" id="55184"/>
    <lineage>
        <taxon>Eukaryota</taxon>
        <taxon>Viridiplantae</taxon>
        <taxon>Streptophyta</taxon>
        <taxon>Embryophyta</taxon>
        <taxon>Tracheophyta</taxon>
        <taxon>Spermatophyta</taxon>
        <taxon>Magnoliopsida</taxon>
        <taxon>Liliopsida</taxon>
        <taxon>Acoraceae</taxon>
        <taxon>Acorus</taxon>
    </lineage>
</organism>
<evidence type="ECO:0000256" key="2">
    <source>
        <dbReference type="ARBA" id="ARBA00022692"/>
    </source>
</evidence>
<keyword evidence="15" id="KW-0418">Kinase</keyword>
<keyword evidence="7 12" id="KW-1133">Transmembrane helix</keyword>
<dbReference type="Gene3D" id="3.80.10.10">
    <property type="entry name" value="Ribonuclease Inhibitor"/>
    <property type="match status" value="2"/>
</dbReference>
<keyword evidence="8 12" id="KW-0472">Membrane</keyword>
<keyword evidence="10" id="KW-0325">Glycoprotein</keyword>
<dbReference type="EMBL" id="JAUJYN010000007">
    <property type="protein sequence ID" value="KAK1265950.1"/>
    <property type="molecule type" value="Genomic_DNA"/>
</dbReference>
<dbReference type="Gene3D" id="3.30.200.20">
    <property type="entry name" value="Phosphorylase Kinase, domain 1"/>
    <property type="match status" value="1"/>
</dbReference>
<keyword evidence="2 12" id="KW-0812">Transmembrane</keyword>
<dbReference type="InterPro" id="IPR000719">
    <property type="entry name" value="Prot_kinase_dom"/>
</dbReference>
<evidence type="ECO:0000259" key="14">
    <source>
        <dbReference type="PROSITE" id="PS50011"/>
    </source>
</evidence>
<evidence type="ECO:0000256" key="10">
    <source>
        <dbReference type="ARBA" id="ARBA00023180"/>
    </source>
</evidence>
<dbReference type="GO" id="GO:0004672">
    <property type="term" value="F:protein kinase activity"/>
    <property type="evidence" value="ECO:0007669"/>
    <property type="project" value="InterPro"/>
</dbReference>
<dbReference type="PANTHER" id="PTHR46084">
    <property type="entry name" value="PROTEIN MALE DISCOVERER 2"/>
    <property type="match status" value="1"/>
</dbReference>
<evidence type="ECO:0000256" key="7">
    <source>
        <dbReference type="ARBA" id="ARBA00022989"/>
    </source>
</evidence>
<feature type="domain" description="Protein kinase" evidence="14">
    <location>
        <begin position="354"/>
        <end position="626"/>
    </location>
</feature>
<evidence type="ECO:0000256" key="3">
    <source>
        <dbReference type="ARBA" id="ARBA00022729"/>
    </source>
</evidence>
<proteinExistence type="predicted"/>
<dbReference type="Pfam" id="PF00560">
    <property type="entry name" value="LRR_1"/>
    <property type="match status" value="2"/>
</dbReference>
<accession>A0AAV9ANY6</accession>
<keyword evidence="5" id="KW-0547">Nucleotide-binding</keyword>
<evidence type="ECO:0000313" key="15">
    <source>
        <dbReference type="EMBL" id="KAK1265950.1"/>
    </source>
</evidence>
<reference evidence="15" key="1">
    <citation type="journal article" date="2023" name="Nat. Commun.">
        <title>Diploid and tetraploid genomes of Acorus and the evolution of monocots.</title>
        <authorList>
            <person name="Ma L."/>
            <person name="Liu K.W."/>
            <person name="Li Z."/>
            <person name="Hsiao Y.Y."/>
            <person name="Qi Y."/>
            <person name="Fu T."/>
            <person name="Tang G.D."/>
            <person name="Zhang D."/>
            <person name="Sun W.H."/>
            <person name="Liu D.K."/>
            <person name="Li Y."/>
            <person name="Chen G.Z."/>
            <person name="Liu X.D."/>
            <person name="Liao X.Y."/>
            <person name="Jiang Y.T."/>
            <person name="Yu X."/>
            <person name="Hao Y."/>
            <person name="Huang J."/>
            <person name="Zhao X.W."/>
            <person name="Ke S."/>
            <person name="Chen Y.Y."/>
            <person name="Wu W.L."/>
            <person name="Hsu J.L."/>
            <person name="Lin Y.F."/>
            <person name="Huang M.D."/>
            <person name="Li C.Y."/>
            <person name="Huang L."/>
            <person name="Wang Z.W."/>
            <person name="Zhao X."/>
            <person name="Zhong W.Y."/>
            <person name="Peng D.H."/>
            <person name="Ahmad S."/>
            <person name="Lan S."/>
            <person name="Zhang J.S."/>
            <person name="Tsai W.C."/>
            <person name="Van de Peer Y."/>
            <person name="Liu Z.J."/>
        </authorList>
    </citation>
    <scope>NUCLEOTIDE SEQUENCE</scope>
    <source>
        <strain evidence="15">SCP</strain>
    </source>
</reference>
<dbReference type="PROSITE" id="PS50011">
    <property type="entry name" value="PROTEIN_KINASE_DOM"/>
    <property type="match status" value="1"/>
</dbReference>
<keyword evidence="9 15" id="KW-0675">Receptor</keyword>
<feature type="chain" id="PRO_5043586324" evidence="13">
    <location>
        <begin position="24"/>
        <end position="652"/>
    </location>
</feature>
<evidence type="ECO:0000256" key="5">
    <source>
        <dbReference type="ARBA" id="ARBA00022741"/>
    </source>
</evidence>
<keyword evidence="6" id="KW-0067">ATP-binding</keyword>
<dbReference type="InterPro" id="IPR032675">
    <property type="entry name" value="LRR_dom_sf"/>
</dbReference>
<protein>
    <submittedName>
        <fullName evidence="15">LRR receptor-like serine/threonine-protein kinase</fullName>
    </submittedName>
</protein>
<evidence type="ECO:0000256" key="9">
    <source>
        <dbReference type="ARBA" id="ARBA00023170"/>
    </source>
</evidence>
<evidence type="ECO:0000256" key="1">
    <source>
        <dbReference type="ARBA" id="ARBA00022614"/>
    </source>
</evidence>
<dbReference type="InterPro" id="IPR013210">
    <property type="entry name" value="LRR_N_plant-typ"/>
</dbReference>
<dbReference type="Gene3D" id="1.10.510.10">
    <property type="entry name" value="Transferase(Phosphotransferase) domain 1"/>
    <property type="match status" value="1"/>
</dbReference>
<keyword evidence="16" id="KW-1185">Reference proteome</keyword>
<dbReference type="FunFam" id="3.80.10.10:FF:000101">
    <property type="entry name" value="LRR receptor-like serine/threonine-protein kinase ERECTA"/>
    <property type="match status" value="1"/>
</dbReference>
<dbReference type="Proteomes" id="UP001179952">
    <property type="component" value="Unassembled WGS sequence"/>
</dbReference>
<evidence type="ECO:0000256" key="12">
    <source>
        <dbReference type="SAM" id="Phobius"/>
    </source>
</evidence>
<evidence type="ECO:0000256" key="11">
    <source>
        <dbReference type="ARBA" id="ARBA00046288"/>
    </source>
</evidence>
<dbReference type="PANTHER" id="PTHR46084:SF19">
    <property type="entry name" value="PROTEIN KINASE DOMAIN-CONTAINING PROTEIN"/>
    <property type="match status" value="1"/>
</dbReference>
<name>A0AAV9ANY6_ACOGR</name>
<reference evidence="15" key="2">
    <citation type="submission" date="2023-06" db="EMBL/GenBank/DDBJ databases">
        <authorList>
            <person name="Ma L."/>
            <person name="Liu K.-W."/>
            <person name="Li Z."/>
            <person name="Hsiao Y.-Y."/>
            <person name="Qi Y."/>
            <person name="Fu T."/>
            <person name="Tang G."/>
            <person name="Zhang D."/>
            <person name="Sun W.-H."/>
            <person name="Liu D.-K."/>
            <person name="Li Y."/>
            <person name="Chen G.-Z."/>
            <person name="Liu X.-D."/>
            <person name="Liao X.-Y."/>
            <person name="Jiang Y.-T."/>
            <person name="Yu X."/>
            <person name="Hao Y."/>
            <person name="Huang J."/>
            <person name="Zhao X.-W."/>
            <person name="Ke S."/>
            <person name="Chen Y.-Y."/>
            <person name="Wu W.-L."/>
            <person name="Hsu J.-L."/>
            <person name="Lin Y.-F."/>
            <person name="Huang M.-D."/>
            <person name="Li C.-Y."/>
            <person name="Huang L."/>
            <person name="Wang Z.-W."/>
            <person name="Zhao X."/>
            <person name="Zhong W.-Y."/>
            <person name="Peng D.-H."/>
            <person name="Ahmad S."/>
            <person name="Lan S."/>
            <person name="Zhang J.-S."/>
            <person name="Tsai W.-C."/>
            <person name="Van De Peer Y."/>
            <person name="Liu Z.-J."/>
        </authorList>
    </citation>
    <scope>NUCLEOTIDE SEQUENCE</scope>
    <source>
        <strain evidence="15">SCP</strain>
        <tissue evidence="15">Leaves</tissue>
    </source>
</reference>
<evidence type="ECO:0000256" key="4">
    <source>
        <dbReference type="ARBA" id="ARBA00022737"/>
    </source>
</evidence>
<keyword evidence="3 13" id="KW-0732">Signal</keyword>
<dbReference type="FunFam" id="3.30.200.20:FF:000489">
    <property type="entry name" value="Inactive receptor-like serine/threonine-protein kinase"/>
    <property type="match status" value="1"/>
</dbReference>
<dbReference type="GO" id="GO:0005524">
    <property type="term" value="F:ATP binding"/>
    <property type="evidence" value="ECO:0007669"/>
    <property type="project" value="UniProtKB-KW"/>
</dbReference>
<keyword evidence="15" id="KW-0808">Transferase</keyword>
<evidence type="ECO:0000256" key="6">
    <source>
        <dbReference type="ARBA" id="ARBA00022840"/>
    </source>
</evidence>
<comment type="caution">
    <text evidence="15">The sequence shown here is derived from an EMBL/GenBank/DDBJ whole genome shotgun (WGS) entry which is preliminary data.</text>
</comment>
<dbReference type="Pfam" id="PF07714">
    <property type="entry name" value="PK_Tyr_Ser-Thr"/>
    <property type="match status" value="1"/>
</dbReference>
<keyword evidence="4" id="KW-0677">Repeat</keyword>
<keyword evidence="1" id="KW-0433">Leucine-rich repeat</keyword>
<feature type="signal peptide" evidence="13">
    <location>
        <begin position="1"/>
        <end position="23"/>
    </location>
</feature>
<dbReference type="Pfam" id="PF08263">
    <property type="entry name" value="LRRNT_2"/>
    <property type="match status" value="1"/>
</dbReference>
<evidence type="ECO:0000313" key="16">
    <source>
        <dbReference type="Proteomes" id="UP001179952"/>
    </source>
</evidence>
<dbReference type="AlphaFoldDB" id="A0AAV9ANY6"/>
<gene>
    <name evidence="15" type="ORF">QJS04_geneDACA000443</name>
</gene>
<dbReference type="InterPro" id="IPR001611">
    <property type="entry name" value="Leu-rich_rpt"/>
</dbReference>
<dbReference type="InterPro" id="IPR001245">
    <property type="entry name" value="Ser-Thr/Tyr_kinase_cat_dom"/>
</dbReference>
<feature type="transmembrane region" description="Helical" evidence="12">
    <location>
        <begin position="282"/>
        <end position="303"/>
    </location>
</feature>
<dbReference type="InterPro" id="IPR011009">
    <property type="entry name" value="Kinase-like_dom_sf"/>
</dbReference>
<dbReference type="GO" id="GO:0012505">
    <property type="term" value="C:endomembrane system"/>
    <property type="evidence" value="ECO:0007669"/>
    <property type="project" value="UniProtKB-SubCell"/>
</dbReference>
<dbReference type="SUPFAM" id="SSF56112">
    <property type="entry name" value="Protein kinase-like (PK-like)"/>
    <property type="match status" value="1"/>
</dbReference>
<comment type="subcellular location">
    <subcellularLocation>
        <location evidence="11">Endomembrane system</location>
        <topology evidence="11">Single-pass type I membrane protein</topology>
    </subcellularLocation>
</comment>
<evidence type="ECO:0000256" key="8">
    <source>
        <dbReference type="ARBA" id="ARBA00023136"/>
    </source>
</evidence>
<dbReference type="SUPFAM" id="SSF52058">
    <property type="entry name" value="L domain-like"/>
    <property type="match status" value="1"/>
</dbReference>
<dbReference type="PROSITE" id="PS51257">
    <property type="entry name" value="PROKAR_LIPOPROTEIN"/>
    <property type="match status" value="1"/>
</dbReference>